<keyword evidence="2" id="KW-1185">Reference proteome</keyword>
<dbReference type="Pfam" id="PF05990">
    <property type="entry name" value="DUF900"/>
    <property type="match status" value="1"/>
</dbReference>
<reference evidence="1 2" key="1">
    <citation type="submission" date="2019-10" db="EMBL/GenBank/DDBJ databases">
        <title>Epibacterium sp. nov., isolated from seawater.</title>
        <authorList>
            <person name="Zhang X."/>
            <person name="Li N."/>
        </authorList>
    </citation>
    <scope>NUCLEOTIDE SEQUENCE [LARGE SCALE GENOMIC DNA]</scope>
    <source>
        <strain evidence="1 2">SM1979</strain>
    </source>
</reference>
<dbReference type="InterPro" id="IPR029058">
    <property type="entry name" value="AB_hydrolase_fold"/>
</dbReference>
<dbReference type="InterPro" id="IPR010297">
    <property type="entry name" value="DUF900_hydrolase"/>
</dbReference>
<proteinExistence type="predicted"/>
<sequence length="310" mass="34291">MAVLRINAVGADPRLHGSPAKTETVLEQVAQDSGPVILMVHGYKYQPYHSKHCPHRHLFSLDPDHMPWKAPSWPRQLGFGLGHDDEGLAIAFGWDARGSLVQAQNSAVAAGRAMAKVIGHLHQANPARPIHIIGHSLGADIAFEALHHLPANAVSRIVSLTGATYQSRALAALDTAAGRTVELFNVTSRENDPYDYLFELLTTAPVRGDRAIGQGLMARNAVTMQIDCLKTLGHLATRGSVIARPQRRVCHWSSYTRSGTLRFYKRLMRKPETFPLVCLRNDLPAQNDSRWSRIFAPRPRPAPLPVWQQL</sequence>
<dbReference type="RefSeq" id="WP_153214760.1">
    <property type="nucleotide sequence ID" value="NZ_WIBF01000002.1"/>
</dbReference>
<name>A0A843YFI0_9RHOB</name>
<dbReference type="SUPFAM" id="SSF53474">
    <property type="entry name" value="alpha/beta-Hydrolases"/>
    <property type="match status" value="1"/>
</dbReference>
<dbReference type="EMBL" id="WIBF01000002">
    <property type="protein sequence ID" value="MQQ07849.1"/>
    <property type="molecule type" value="Genomic_DNA"/>
</dbReference>
<comment type="caution">
    <text evidence="1">The sequence shown here is derived from an EMBL/GenBank/DDBJ whole genome shotgun (WGS) entry which is preliminary data.</text>
</comment>
<dbReference type="Gene3D" id="3.40.50.1820">
    <property type="entry name" value="alpha/beta hydrolase"/>
    <property type="match status" value="1"/>
</dbReference>
<accession>A0A843YFI0</accession>
<gene>
    <name evidence="1" type="ORF">GFB49_05240</name>
</gene>
<organism evidence="1 2">
    <name type="scientific">Tritonibacter litoralis</name>
    <dbReference type="NCBI Taxonomy" id="2662264"/>
    <lineage>
        <taxon>Bacteria</taxon>
        <taxon>Pseudomonadati</taxon>
        <taxon>Pseudomonadota</taxon>
        <taxon>Alphaproteobacteria</taxon>
        <taxon>Rhodobacterales</taxon>
        <taxon>Paracoccaceae</taxon>
        <taxon>Tritonibacter</taxon>
    </lineage>
</organism>
<dbReference type="GO" id="GO:0016787">
    <property type="term" value="F:hydrolase activity"/>
    <property type="evidence" value="ECO:0007669"/>
    <property type="project" value="UniProtKB-KW"/>
</dbReference>
<protein>
    <submittedName>
        <fullName evidence="1">Alpha/beta hydrolase</fullName>
    </submittedName>
</protein>
<keyword evidence="1" id="KW-0378">Hydrolase</keyword>
<dbReference type="Proteomes" id="UP000444174">
    <property type="component" value="Unassembled WGS sequence"/>
</dbReference>
<evidence type="ECO:0000313" key="2">
    <source>
        <dbReference type="Proteomes" id="UP000444174"/>
    </source>
</evidence>
<evidence type="ECO:0000313" key="1">
    <source>
        <dbReference type="EMBL" id="MQQ07849.1"/>
    </source>
</evidence>
<dbReference type="AlphaFoldDB" id="A0A843YFI0"/>